<comment type="caution">
    <text evidence="1">The sequence shown here is derived from an EMBL/GenBank/DDBJ whole genome shotgun (WGS) entry which is preliminary data.</text>
</comment>
<organism evidence="1 2">
    <name type="scientific">Sphingomonas xinjiangensis</name>
    <dbReference type="NCBI Taxonomy" id="643568"/>
    <lineage>
        <taxon>Bacteria</taxon>
        <taxon>Pseudomonadati</taxon>
        <taxon>Pseudomonadota</taxon>
        <taxon>Alphaproteobacteria</taxon>
        <taxon>Sphingomonadales</taxon>
        <taxon>Sphingomonadaceae</taxon>
        <taxon>Sphingomonas</taxon>
    </lineage>
</organism>
<proteinExistence type="predicted"/>
<dbReference type="Proteomes" id="UP000527143">
    <property type="component" value="Unassembled WGS sequence"/>
</dbReference>
<sequence length="93" mass="9787">MALVLEATGATAGASAEIVAVSDAGRTILPGALLDSGPHAETAKENAHTAKAAADFWLFAIIDHALSMGPNRLINEIIVTLITMKLRVRWPLK</sequence>
<dbReference type="EMBL" id="JACIJF010000030">
    <property type="protein sequence ID" value="MBB5712918.1"/>
    <property type="molecule type" value="Genomic_DNA"/>
</dbReference>
<protein>
    <submittedName>
        <fullName evidence="1">Uncharacterized protein</fullName>
    </submittedName>
</protein>
<evidence type="ECO:0000313" key="1">
    <source>
        <dbReference type="EMBL" id="MBB5712918.1"/>
    </source>
</evidence>
<gene>
    <name evidence="1" type="ORF">FHT02_004180</name>
</gene>
<evidence type="ECO:0000313" key="2">
    <source>
        <dbReference type="Proteomes" id="UP000527143"/>
    </source>
</evidence>
<keyword evidence="2" id="KW-1185">Reference proteome</keyword>
<dbReference type="AlphaFoldDB" id="A0A840YTC1"/>
<reference evidence="1 2" key="1">
    <citation type="submission" date="2020-08" db="EMBL/GenBank/DDBJ databases">
        <title>Genomic Encyclopedia of Type Strains, Phase IV (KMG-IV): sequencing the most valuable type-strain genomes for metagenomic binning, comparative biology and taxonomic classification.</title>
        <authorList>
            <person name="Goeker M."/>
        </authorList>
    </citation>
    <scope>NUCLEOTIDE SEQUENCE [LARGE SCALE GENOMIC DNA]</scope>
    <source>
        <strain evidence="1 2">DSM 26736</strain>
    </source>
</reference>
<accession>A0A840YTC1</accession>
<name>A0A840YTC1_9SPHN</name>